<gene>
    <name evidence="1" type="ORF">LCGC14_2570080</name>
</gene>
<protein>
    <submittedName>
        <fullName evidence="1">Uncharacterized protein</fullName>
    </submittedName>
</protein>
<sequence>TTPNSEEFMDQRRWVTVFRSVFLHKPSGKHYSVRYEHGSTESQEVDDPFGYRDPEFVEVSLQAIKVLKWIPVSEPSFHGADPT</sequence>
<proteinExistence type="predicted"/>
<reference evidence="1" key="1">
    <citation type="journal article" date="2015" name="Nature">
        <title>Complex archaea that bridge the gap between prokaryotes and eukaryotes.</title>
        <authorList>
            <person name="Spang A."/>
            <person name="Saw J.H."/>
            <person name="Jorgensen S.L."/>
            <person name="Zaremba-Niedzwiedzka K."/>
            <person name="Martijn J."/>
            <person name="Lind A.E."/>
            <person name="van Eijk R."/>
            <person name="Schleper C."/>
            <person name="Guy L."/>
            <person name="Ettema T.J."/>
        </authorList>
    </citation>
    <scope>NUCLEOTIDE SEQUENCE</scope>
</reference>
<dbReference type="AlphaFoldDB" id="A0A0F9DAD8"/>
<evidence type="ECO:0000313" key="1">
    <source>
        <dbReference type="EMBL" id="KKL09018.1"/>
    </source>
</evidence>
<organism evidence="1">
    <name type="scientific">marine sediment metagenome</name>
    <dbReference type="NCBI Taxonomy" id="412755"/>
    <lineage>
        <taxon>unclassified sequences</taxon>
        <taxon>metagenomes</taxon>
        <taxon>ecological metagenomes</taxon>
    </lineage>
</organism>
<name>A0A0F9DAD8_9ZZZZ</name>
<feature type="non-terminal residue" evidence="1">
    <location>
        <position position="1"/>
    </location>
</feature>
<comment type="caution">
    <text evidence="1">The sequence shown here is derived from an EMBL/GenBank/DDBJ whole genome shotgun (WGS) entry which is preliminary data.</text>
</comment>
<dbReference type="EMBL" id="LAZR01042650">
    <property type="protein sequence ID" value="KKL09018.1"/>
    <property type="molecule type" value="Genomic_DNA"/>
</dbReference>
<accession>A0A0F9DAD8</accession>